<name>A0A0J6FBP4_COCPO</name>
<dbReference type="AlphaFoldDB" id="A0A0J6FBP4"/>
<feature type="region of interest" description="Disordered" evidence="1">
    <location>
        <begin position="50"/>
        <end position="72"/>
    </location>
</feature>
<dbReference type="Proteomes" id="UP000054567">
    <property type="component" value="Unassembled WGS sequence"/>
</dbReference>
<sequence>MPRSVVSQQLDIKFPPKALSRETSETSMPSDFGLCGMDPIESINTSRIVQSGHAQGRPIGRKSDGGRTIGIRRKLSYSFSTGSELRTHSPQSPSQLDKELCRTNTAVTGQSWYFGITTRFSQDDVRRKEYVHPRQTIRD</sequence>
<gene>
    <name evidence="2" type="ORF">CPAG_03996</name>
</gene>
<protein>
    <submittedName>
        <fullName evidence="2">Uncharacterized protein</fullName>
    </submittedName>
</protein>
<accession>A0A0J6FBP4</accession>
<organism evidence="2 3">
    <name type="scientific">Coccidioides posadasii RMSCC 3488</name>
    <dbReference type="NCBI Taxonomy" id="454284"/>
    <lineage>
        <taxon>Eukaryota</taxon>
        <taxon>Fungi</taxon>
        <taxon>Dikarya</taxon>
        <taxon>Ascomycota</taxon>
        <taxon>Pezizomycotina</taxon>
        <taxon>Eurotiomycetes</taxon>
        <taxon>Eurotiomycetidae</taxon>
        <taxon>Onygenales</taxon>
        <taxon>Onygenaceae</taxon>
        <taxon>Coccidioides</taxon>
    </lineage>
</organism>
<evidence type="ECO:0000256" key="1">
    <source>
        <dbReference type="SAM" id="MobiDB-lite"/>
    </source>
</evidence>
<evidence type="ECO:0000313" key="2">
    <source>
        <dbReference type="EMBL" id="KMM67663.1"/>
    </source>
</evidence>
<evidence type="ECO:0000313" key="3">
    <source>
        <dbReference type="Proteomes" id="UP000054567"/>
    </source>
</evidence>
<dbReference type="EMBL" id="DS268110">
    <property type="protein sequence ID" value="KMM67663.1"/>
    <property type="molecule type" value="Genomic_DNA"/>
</dbReference>
<reference evidence="2 3" key="1">
    <citation type="submission" date="2007-06" db="EMBL/GenBank/DDBJ databases">
        <title>The Genome Sequence of Coccidioides posadasii RMSCC_3488.</title>
        <authorList>
            <consortium name="Coccidioides Genome Resources Consortium"/>
            <consortium name="The Broad Institute Genome Sequencing Platform"/>
            <person name="Henn M.R."/>
            <person name="Sykes S."/>
            <person name="Young S."/>
            <person name="Jaffe D."/>
            <person name="Berlin A."/>
            <person name="Alvarez P."/>
            <person name="Butler J."/>
            <person name="Gnerre S."/>
            <person name="Grabherr M."/>
            <person name="Mauceli E."/>
            <person name="Brockman W."/>
            <person name="Kodira C."/>
            <person name="Alvarado L."/>
            <person name="Zeng Q."/>
            <person name="Crawford M."/>
            <person name="Antoine C."/>
            <person name="Devon K."/>
            <person name="Galgiani J."/>
            <person name="Orsborn K."/>
            <person name="Lewis M.L."/>
            <person name="Nusbaum C."/>
            <person name="Galagan J."/>
            <person name="Birren B."/>
        </authorList>
    </citation>
    <scope>NUCLEOTIDE SEQUENCE [LARGE SCALE GENOMIC DNA]</scope>
    <source>
        <strain evidence="2 3">RMSCC 3488</strain>
    </source>
</reference>
<dbReference type="VEuPathDB" id="FungiDB:CPAG_03996"/>
<proteinExistence type="predicted"/>
<reference evidence="3" key="2">
    <citation type="journal article" date="2009" name="Genome Res.">
        <title>Comparative genomic analyses of the human fungal pathogens Coccidioides and their relatives.</title>
        <authorList>
            <person name="Sharpton T.J."/>
            <person name="Stajich J.E."/>
            <person name="Rounsley S.D."/>
            <person name="Gardner M.J."/>
            <person name="Wortman J.R."/>
            <person name="Jordar V.S."/>
            <person name="Maiti R."/>
            <person name="Kodira C.D."/>
            <person name="Neafsey D.E."/>
            <person name="Zeng Q."/>
            <person name="Hung C.-Y."/>
            <person name="McMahan C."/>
            <person name="Muszewska A."/>
            <person name="Grynberg M."/>
            <person name="Mandel M.A."/>
            <person name="Kellner E.M."/>
            <person name="Barker B.M."/>
            <person name="Galgiani J.N."/>
            <person name="Orbach M.J."/>
            <person name="Kirkland T.N."/>
            <person name="Cole G.T."/>
            <person name="Henn M.R."/>
            <person name="Birren B.W."/>
            <person name="Taylor J.W."/>
        </authorList>
    </citation>
    <scope>NUCLEOTIDE SEQUENCE [LARGE SCALE GENOMIC DNA]</scope>
    <source>
        <strain evidence="3">RMSCC 3488</strain>
    </source>
</reference>
<reference evidence="3" key="3">
    <citation type="journal article" date="2010" name="Genome Res.">
        <title>Population genomic sequencing of Coccidioides fungi reveals recent hybridization and transposon control.</title>
        <authorList>
            <person name="Neafsey D.E."/>
            <person name="Barker B.M."/>
            <person name="Sharpton T.J."/>
            <person name="Stajich J.E."/>
            <person name="Park D.J."/>
            <person name="Whiston E."/>
            <person name="Hung C.-Y."/>
            <person name="McMahan C."/>
            <person name="White J."/>
            <person name="Sykes S."/>
            <person name="Heiman D."/>
            <person name="Young S."/>
            <person name="Zeng Q."/>
            <person name="Abouelleil A."/>
            <person name="Aftuck L."/>
            <person name="Bessette D."/>
            <person name="Brown A."/>
            <person name="FitzGerald M."/>
            <person name="Lui A."/>
            <person name="Macdonald J.P."/>
            <person name="Priest M."/>
            <person name="Orbach M.J."/>
            <person name="Galgiani J.N."/>
            <person name="Kirkland T.N."/>
            <person name="Cole G.T."/>
            <person name="Birren B.W."/>
            <person name="Henn M.R."/>
            <person name="Taylor J.W."/>
            <person name="Rounsley S.D."/>
        </authorList>
    </citation>
    <scope>NUCLEOTIDE SEQUENCE [LARGE SCALE GENOMIC DNA]</scope>
    <source>
        <strain evidence="3">RMSCC 3488</strain>
    </source>
</reference>
<feature type="region of interest" description="Disordered" evidence="1">
    <location>
        <begin position="16"/>
        <end position="36"/>
    </location>
</feature>